<dbReference type="SUPFAM" id="SSF52317">
    <property type="entry name" value="Class I glutamine amidotransferase-like"/>
    <property type="match status" value="1"/>
</dbReference>
<dbReference type="GO" id="GO:0005829">
    <property type="term" value="C:cytosol"/>
    <property type="evidence" value="ECO:0007669"/>
    <property type="project" value="TreeGrafter"/>
</dbReference>
<evidence type="ECO:0000256" key="4">
    <source>
        <dbReference type="ARBA" id="ARBA00022598"/>
    </source>
</evidence>
<dbReference type="InterPro" id="IPR017926">
    <property type="entry name" value="GATASE"/>
</dbReference>
<keyword evidence="8" id="KW-0665">Pyrimidine biosynthesis</keyword>
<evidence type="ECO:0000259" key="10">
    <source>
        <dbReference type="Pfam" id="PF00117"/>
    </source>
</evidence>
<keyword evidence="12" id="KW-1185">Reference proteome</keyword>
<dbReference type="EC" id="6.3.4.2" evidence="3"/>
<accession>A0A0S2K0E4</accession>
<dbReference type="Pfam" id="PF00117">
    <property type="entry name" value="GATase"/>
    <property type="match status" value="1"/>
</dbReference>
<dbReference type="PROSITE" id="PS51273">
    <property type="entry name" value="GATASE_TYPE_1"/>
    <property type="match status" value="1"/>
</dbReference>
<proteinExistence type="inferred from homology"/>
<keyword evidence="7" id="KW-0315">Glutamine amidotransferase</keyword>
<comment type="catalytic activity">
    <reaction evidence="9">
        <text>UTP + L-glutamine + ATP + H2O = CTP + L-glutamate + ADP + phosphate + 2 H(+)</text>
        <dbReference type="Rhea" id="RHEA:26426"/>
        <dbReference type="ChEBI" id="CHEBI:15377"/>
        <dbReference type="ChEBI" id="CHEBI:15378"/>
        <dbReference type="ChEBI" id="CHEBI:29985"/>
        <dbReference type="ChEBI" id="CHEBI:30616"/>
        <dbReference type="ChEBI" id="CHEBI:37563"/>
        <dbReference type="ChEBI" id="CHEBI:43474"/>
        <dbReference type="ChEBI" id="CHEBI:46398"/>
        <dbReference type="ChEBI" id="CHEBI:58359"/>
        <dbReference type="ChEBI" id="CHEBI:456216"/>
        <dbReference type="EC" id="6.3.4.2"/>
    </reaction>
</comment>
<dbReference type="PANTHER" id="PTHR11550">
    <property type="entry name" value="CTP SYNTHASE"/>
    <property type="match status" value="1"/>
</dbReference>
<dbReference type="GO" id="GO:0019856">
    <property type="term" value="P:pyrimidine nucleobase biosynthetic process"/>
    <property type="evidence" value="ECO:0007669"/>
    <property type="project" value="TreeGrafter"/>
</dbReference>
<keyword evidence="6" id="KW-0067">ATP-binding</keyword>
<evidence type="ECO:0000256" key="5">
    <source>
        <dbReference type="ARBA" id="ARBA00022741"/>
    </source>
</evidence>
<evidence type="ECO:0000256" key="6">
    <source>
        <dbReference type="ARBA" id="ARBA00022840"/>
    </source>
</evidence>
<comment type="similarity">
    <text evidence="2">Belongs to the CTP synthase family.</text>
</comment>
<keyword evidence="5" id="KW-0547">Nucleotide-binding</keyword>
<comment type="pathway">
    <text evidence="1">Pyrimidine metabolism; CTP biosynthesis via de novo pathway; CTP from UDP: step 2/2.</text>
</comment>
<dbReference type="GO" id="GO:0003883">
    <property type="term" value="F:CTP synthase activity"/>
    <property type="evidence" value="ECO:0007669"/>
    <property type="project" value="UniProtKB-EC"/>
</dbReference>
<keyword evidence="4" id="KW-0436">Ligase</keyword>
<dbReference type="PATRIC" id="fig|161398.10.peg.1186"/>
<dbReference type="STRING" id="161398.PP2015_1165"/>
<dbReference type="UniPathway" id="UPA00159">
    <property type="reaction ID" value="UER00277"/>
</dbReference>
<evidence type="ECO:0000256" key="8">
    <source>
        <dbReference type="ARBA" id="ARBA00022975"/>
    </source>
</evidence>
<dbReference type="InterPro" id="IPR004468">
    <property type="entry name" value="CTP_synthase"/>
</dbReference>
<dbReference type="GO" id="GO:0042802">
    <property type="term" value="F:identical protein binding"/>
    <property type="evidence" value="ECO:0007669"/>
    <property type="project" value="TreeGrafter"/>
</dbReference>
<dbReference type="AlphaFoldDB" id="A0A0S2K0E4"/>
<name>A0A0S2K0E4_9GAMM</name>
<evidence type="ECO:0000256" key="3">
    <source>
        <dbReference type="ARBA" id="ARBA00012291"/>
    </source>
</evidence>
<evidence type="ECO:0000256" key="7">
    <source>
        <dbReference type="ARBA" id="ARBA00022962"/>
    </source>
</evidence>
<evidence type="ECO:0000256" key="9">
    <source>
        <dbReference type="ARBA" id="ARBA00047781"/>
    </source>
</evidence>
<dbReference type="OrthoDB" id="21825at2"/>
<gene>
    <name evidence="11" type="ORF">PP2015_1165</name>
</gene>
<feature type="domain" description="Glutamine amidotransferase" evidence="10">
    <location>
        <begin position="43"/>
        <end position="233"/>
    </location>
</feature>
<dbReference type="InterPro" id="IPR029062">
    <property type="entry name" value="Class_I_gatase-like"/>
</dbReference>
<evidence type="ECO:0000256" key="2">
    <source>
        <dbReference type="ARBA" id="ARBA00007533"/>
    </source>
</evidence>
<protein>
    <recommendedName>
        <fullName evidence="3">CTP synthase (glutamine hydrolyzing)</fullName>
        <ecNumber evidence="3">6.3.4.2</ecNumber>
    </recommendedName>
</protein>
<evidence type="ECO:0000313" key="12">
    <source>
        <dbReference type="Proteomes" id="UP000061457"/>
    </source>
</evidence>
<sequence length="239" mass="26882">MVLLLRKGQSMQSILKIALVGDYDPQVLAHQAIPKALKLNTSQKVEYYWIHSSEVDLKSLSQFDGIWCVPKSPYDNMENVLSVIRFAREHKKPFLGTCAGYQHAALEFARNALGYEQAGSSEVDLETPMPLINALVCRLNHEQHVITIKTSSKIQGLYGRSEIAEEFNCGYGINQEYLNLFNGSELLFSSVDHQGYPKSLELLSHPFFIGTAFQPERSALHNQQHPIINAFLNACALEQ</sequence>
<dbReference type="Proteomes" id="UP000061457">
    <property type="component" value="Chromosome I"/>
</dbReference>
<organism evidence="11 12">
    <name type="scientific">Pseudoalteromonas phenolica</name>
    <dbReference type="NCBI Taxonomy" id="161398"/>
    <lineage>
        <taxon>Bacteria</taxon>
        <taxon>Pseudomonadati</taxon>
        <taxon>Pseudomonadota</taxon>
        <taxon>Gammaproteobacteria</taxon>
        <taxon>Alteromonadales</taxon>
        <taxon>Pseudoalteromonadaceae</taxon>
        <taxon>Pseudoalteromonas</taxon>
    </lineage>
</organism>
<dbReference type="PANTHER" id="PTHR11550:SF0">
    <property type="entry name" value="CTP SYNTHASE-RELATED"/>
    <property type="match status" value="1"/>
</dbReference>
<reference evidence="11 12" key="1">
    <citation type="submission" date="2015-11" db="EMBL/GenBank/DDBJ databases">
        <authorList>
            <person name="Zhang Y."/>
            <person name="Guo Z."/>
        </authorList>
    </citation>
    <scope>NUCLEOTIDE SEQUENCE [LARGE SCALE GENOMIC DNA]</scope>
    <source>
        <strain evidence="11 12">KCTC 12086</strain>
    </source>
</reference>
<dbReference type="GO" id="GO:0044210">
    <property type="term" value="P:'de novo' CTP biosynthetic process"/>
    <property type="evidence" value="ECO:0007669"/>
    <property type="project" value="UniProtKB-UniPathway"/>
</dbReference>
<dbReference type="NCBIfam" id="NF004836">
    <property type="entry name" value="PRK06186.1"/>
    <property type="match status" value="1"/>
</dbReference>
<dbReference type="KEGG" id="pphe:PP2015_1165"/>
<evidence type="ECO:0000256" key="1">
    <source>
        <dbReference type="ARBA" id="ARBA00005171"/>
    </source>
</evidence>
<dbReference type="Gene3D" id="3.40.50.880">
    <property type="match status" value="1"/>
</dbReference>
<dbReference type="EMBL" id="CP013187">
    <property type="protein sequence ID" value="ALO41681.1"/>
    <property type="molecule type" value="Genomic_DNA"/>
</dbReference>
<dbReference type="GO" id="GO:0005524">
    <property type="term" value="F:ATP binding"/>
    <property type="evidence" value="ECO:0007669"/>
    <property type="project" value="UniProtKB-KW"/>
</dbReference>
<evidence type="ECO:0000313" key="11">
    <source>
        <dbReference type="EMBL" id="ALO41681.1"/>
    </source>
</evidence>